<evidence type="ECO:0000313" key="2">
    <source>
        <dbReference type="Proteomes" id="UP001476798"/>
    </source>
</evidence>
<keyword evidence="2" id="KW-1185">Reference proteome</keyword>
<gene>
    <name evidence="1" type="ORF">GOODEAATRI_003367</name>
</gene>
<protein>
    <submittedName>
        <fullName evidence="1">Uncharacterized protein</fullName>
    </submittedName>
</protein>
<name>A0ABV0PB45_9TELE</name>
<reference evidence="1 2" key="1">
    <citation type="submission" date="2021-06" db="EMBL/GenBank/DDBJ databases">
        <authorList>
            <person name="Palmer J.M."/>
        </authorList>
    </citation>
    <scope>NUCLEOTIDE SEQUENCE [LARGE SCALE GENOMIC DNA]</scope>
    <source>
        <strain evidence="1 2">GA_2019</strain>
        <tissue evidence="1">Muscle</tissue>
    </source>
</reference>
<accession>A0ABV0PB45</accession>
<dbReference type="EMBL" id="JAHRIO010070095">
    <property type="protein sequence ID" value="MEQ2180651.1"/>
    <property type="molecule type" value="Genomic_DNA"/>
</dbReference>
<proteinExistence type="predicted"/>
<sequence length="128" mass="14441">MQPFVFHLIKAPWNWSEFGAQDVFLCGKRREREALTFNPITTTHTNVNINTQTSSQLSLPLSLNLENIIFLRLLTFSLEKQLQGAQTMQGGGKNRQVPHFSHILVCSGVSITHSDYSPLSSFCLVIHI</sequence>
<dbReference type="Proteomes" id="UP001476798">
    <property type="component" value="Unassembled WGS sequence"/>
</dbReference>
<comment type="caution">
    <text evidence="1">The sequence shown here is derived from an EMBL/GenBank/DDBJ whole genome shotgun (WGS) entry which is preliminary data.</text>
</comment>
<organism evidence="1 2">
    <name type="scientific">Goodea atripinnis</name>
    <dbReference type="NCBI Taxonomy" id="208336"/>
    <lineage>
        <taxon>Eukaryota</taxon>
        <taxon>Metazoa</taxon>
        <taxon>Chordata</taxon>
        <taxon>Craniata</taxon>
        <taxon>Vertebrata</taxon>
        <taxon>Euteleostomi</taxon>
        <taxon>Actinopterygii</taxon>
        <taxon>Neopterygii</taxon>
        <taxon>Teleostei</taxon>
        <taxon>Neoteleostei</taxon>
        <taxon>Acanthomorphata</taxon>
        <taxon>Ovalentaria</taxon>
        <taxon>Atherinomorphae</taxon>
        <taxon>Cyprinodontiformes</taxon>
        <taxon>Goodeidae</taxon>
        <taxon>Goodea</taxon>
    </lineage>
</organism>
<evidence type="ECO:0000313" key="1">
    <source>
        <dbReference type="EMBL" id="MEQ2180651.1"/>
    </source>
</evidence>